<dbReference type="AlphaFoldDB" id="A0A0E9PX32"/>
<sequence>MHTIARFCRSQRPAFFKTKLQEPHNHFTWDIKPVFCFLYTRAFLSGGCSDSIFCPLLNPCHVRPVLV</sequence>
<organism evidence="1">
    <name type="scientific">Anguilla anguilla</name>
    <name type="common">European freshwater eel</name>
    <name type="synonym">Muraena anguilla</name>
    <dbReference type="NCBI Taxonomy" id="7936"/>
    <lineage>
        <taxon>Eukaryota</taxon>
        <taxon>Metazoa</taxon>
        <taxon>Chordata</taxon>
        <taxon>Craniata</taxon>
        <taxon>Vertebrata</taxon>
        <taxon>Euteleostomi</taxon>
        <taxon>Actinopterygii</taxon>
        <taxon>Neopterygii</taxon>
        <taxon>Teleostei</taxon>
        <taxon>Anguilliformes</taxon>
        <taxon>Anguillidae</taxon>
        <taxon>Anguilla</taxon>
    </lineage>
</organism>
<proteinExistence type="predicted"/>
<evidence type="ECO:0000313" key="1">
    <source>
        <dbReference type="EMBL" id="JAH08418.1"/>
    </source>
</evidence>
<protein>
    <submittedName>
        <fullName evidence="1">Uncharacterized protein</fullName>
    </submittedName>
</protein>
<reference evidence="1" key="1">
    <citation type="submission" date="2014-11" db="EMBL/GenBank/DDBJ databases">
        <authorList>
            <person name="Amaro Gonzalez C."/>
        </authorList>
    </citation>
    <scope>NUCLEOTIDE SEQUENCE</scope>
</reference>
<dbReference type="EMBL" id="GBXM01100159">
    <property type="protein sequence ID" value="JAH08418.1"/>
    <property type="molecule type" value="Transcribed_RNA"/>
</dbReference>
<name>A0A0E9PX32_ANGAN</name>
<accession>A0A0E9PX32</accession>
<reference evidence="1" key="2">
    <citation type="journal article" date="2015" name="Fish Shellfish Immunol.">
        <title>Early steps in the European eel (Anguilla anguilla)-Vibrio vulnificus interaction in the gills: Role of the RtxA13 toxin.</title>
        <authorList>
            <person name="Callol A."/>
            <person name="Pajuelo D."/>
            <person name="Ebbesson L."/>
            <person name="Teles M."/>
            <person name="MacKenzie S."/>
            <person name="Amaro C."/>
        </authorList>
    </citation>
    <scope>NUCLEOTIDE SEQUENCE</scope>
</reference>